<dbReference type="PANTHER" id="PTHR34300:SF1">
    <property type="entry name" value="QUEUOSINE PRECURSOR TRANSPORTER"/>
    <property type="match status" value="1"/>
</dbReference>
<dbReference type="NCBIfam" id="TIGR00697">
    <property type="entry name" value="queuosine precursor transporter"/>
    <property type="match status" value="1"/>
</dbReference>
<keyword evidence="1" id="KW-1003">Cell membrane</keyword>
<sequence length="209" mass="22183">MTRGFMIGILAMALVVVASNILVQFLLGDWLTWGAFTYPFAFLVTDLTNRFLGARAARRVVAAGFVIGVACSLIASQITGPEGYPLTTFRIATASGLAFLLAQMVDIGVFNRLRRGSWWRAPFVSSLAGSSLDTVIFFSVAFSGALSFIDPSEDVSWAAAPLPLLGAGPEVPLWVSLAGADFLVKMALALVALIPFRVLLGVLAARRAA</sequence>
<dbReference type="RefSeq" id="WP_138572022.1">
    <property type="nucleotide sequence ID" value="NZ_CP040818.1"/>
</dbReference>
<keyword evidence="3" id="KW-1185">Reference proteome</keyword>
<organism evidence="2 3">
    <name type="scientific">Paroceanicella profunda</name>
    <dbReference type="NCBI Taxonomy" id="2579971"/>
    <lineage>
        <taxon>Bacteria</taxon>
        <taxon>Pseudomonadati</taxon>
        <taxon>Pseudomonadota</taxon>
        <taxon>Alphaproteobacteria</taxon>
        <taxon>Rhodobacterales</taxon>
        <taxon>Paracoccaceae</taxon>
        <taxon>Paroceanicella</taxon>
    </lineage>
</organism>
<keyword evidence="1" id="KW-1133">Transmembrane helix</keyword>
<feature type="transmembrane region" description="Helical" evidence="1">
    <location>
        <begin position="123"/>
        <end position="149"/>
    </location>
</feature>
<dbReference type="GO" id="GO:0022857">
    <property type="term" value="F:transmembrane transporter activity"/>
    <property type="evidence" value="ECO:0007669"/>
    <property type="project" value="UniProtKB-UniRule"/>
</dbReference>
<reference evidence="2 3" key="1">
    <citation type="submission" date="2019-06" db="EMBL/GenBank/DDBJ databases">
        <title>Genome sequence of Rhodobacteraceae bacterium D4M1.</title>
        <authorList>
            <person name="Cao J."/>
        </authorList>
    </citation>
    <scope>NUCLEOTIDE SEQUENCE [LARGE SCALE GENOMIC DNA]</scope>
    <source>
        <strain evidence="2 3">D4M1</strain>
    </source>
</reference>
<evidence type="ECO:0000313" key="3">
    <source>
        <dbReference type="Proteomes" id="UP000305888"/>
    </source>
</evidence>
<feature type="transmembrane region" description="Helical" evidence="1">
    <location>
        <begin position="60"/>
        <end position="79"/>
    </location>
</feature>
<feature type="transmembrane region" description="Helical" evidence="1">
    <location>
        <begin position="7"/>
        <end position="27"/>
    </location>
</feature>
<dbReference type="Pfam" id="PF02592">
    <property type="entry name" value="Vut_1"/>
    <property type="match status" value="1"/>
</dbReference>
<comment type="similarity">
    <text evidence="1">Belongs to the vitamin uptake transporter (VUT/ECF) (TC 2.A.88) family. Q precursor transporter subfamily.</text>
</comment>
<dbReference type="KEGG" id="ppru:FDP22_09145"/>
<dbReference type="EMBL" id="CP040818">
    <property type="protein sequence ID" value="QDL91926.1"/>
    <property type="molecule type" value="Genomic_DNA"/>
</dbReference>
<proteinExistence type="inferred from homology"/>
<feature type="transmembrane region" description="Helical" evidence="1">
    <location>
        <begin position="33"/>
        <end position="53"/>
    </location>
</feature>
<feature type="transmembrane region" description="Helical" evidence="1">
    <location>
        <begin position="182"/>
        <end position="205"/>
    </location>
</feature>
<name>A0A5B8FT53_9RHOB</name>
<feature type="transmembrane region" description="Helical" evidence="1">
    <location>
        <begin position="91"/>
        <end position="111"/>
    </location>
</feature>
<evidence type="ECO:0000313" key="2">
    <source>
        <dbReference type="EMBL" id="QDL91926.1"/>
    </source>
</evidence>
<accession>A0A5B8FT53</accession>
<dbReference type="OrthoDB" id="7065604at2"/>
<protein>
    <recommendedName>
        <fullName evidence="1">Probable queuosine precursor transporter</fullName>
        <shortName evidence="1">Q precursor transporter</shortName>
    </recommendedName>
</protein>
<keyword evidence="1" id="KW-0997">Cell inner membrane</keyword>
<dbReference type="AlphaFoldDB" id="A0A5B8FT53"/>
<dbReference type="PANTHER" id="PTHR34300">
    <property type="entry name" value="QUEUOSINE PRECURSOR TRANSPORTER-RELATED"/>
    <property type="match status" value="1"/>
</dbReference>
<keyword evidence="1" id="KW-0472">Membrane</keyword>
<keyword evidence="1" id="KW-0813">Transport</keyword>
<dbReference type="HAMAP" id="MF_02088">
    <property type="entry name" value="Q_prec_transport"/>
    <property type="match status" value="1"/>
</dbReference>
<gene>
    <name evidence="2" type="ORF">FDP22_09145</name>
</gene>
<keyword evidence="1" id="KW-0812">Transmembrane</keyword>
<dbReference type="GO" id="GO:0005886">
    <property type="term" value="C:plasma membrane"/>
    <property type="evidence" value="ECO:0007669"/>
    <property type="project" value="UniProtKB-SubCell"/>
</dbReference>
<comment type="function">
    <text evidence="1">Involved in the import of queuosine (Q) precursors, required for Q precursor salvage.</text>
</comment>
<comment type="subcellular location">
    <subcellularLocation>
        <location evidence="1">Cell inner membrane</location>
        <topology evidence="1">Multi-pass membrane protein</topology>
    </subcellularLocation>
</comment>
<dbReference type="Proteomes" id="UP000305888">
    <property type="component" value="Chromosome"/>
</dbReference>
<dbReference type="InterPro" id="IPR003744">
    <property type="entry name" value="YhhQ"/>
</dbReference>
<evidence type="ECO:0000256" key="1">
    <source>
        <dbReference type="HAMAP-Rule" id="MF_02088"/>
    </source>
</evidence>